<dbReference type="Pfam" id="PF01890">
    <property type="entry name" value="CbiG_C"/>
    <property type="match status" value="1"/>
</dbReference>
<organism evidence="5 6">
    <name type="scientific">Leptospira alexanderi serovar Manhao 3 str. L 60</name>
    <dbReference type="NCBI Taxonomy" id="1049759"/>
    <lineage>
        <taxon>Bacteria</taxon>
        <taxon>Pseudomonadati</taxon>
        <taxon>Spirochaetota</taxon>
        <taxon>Spirochaetia</taxon>
        <taxon>Leptospirales</taxon>
        <taxon>Leptospiraceae</taxon>
        <taxon>Leptospira</taxon>
    </lineage>
</organism>
<dbReference type="Pfam" id="PF11761">
    <property type="entry name" value="CbiG_mid"/>
    <property type="match status" value="1"/>
</dbReference>
<evidence type="ECO:0000313" key="6">
    <source>
        <dbReference type="Proteomes" id="UP000018747"/>
    </source>
</evidence>
<dbReference type="SUPFAM" id="SSF159664">
    <property type="entry name" value="CobE/GbiG C-terminal domain-like"/>
    <property type="match status" value="1"/>
</dbReference>
<reference evidence="5" key="1">
    <citation type="submission" date="2013-05" db="EMBL/GenBank/DDBJ databases">
        <authorList>
            <person name="Harkins D.M."/>
            <person name="Durkin A.S."/>
            <person name="Brinkac L.M."/>
            <person name="Haft D.H."/>
            <person name="Selengut J.D."/>
            <person name="Sanka R."/>
            <person name="DePew J."/>
            <person name="Purushe J."/>
            <person name="Hartskeerl R.A."/>
            <person name="Ahmed A."/>
            <person name="van der Linden H."/>
            <person name="Goris M.G.A."/>
            <person name="Vinetz J.M."/>
            <person name="Sutton G.G."/>
            <person name="Nierman W.C."/>
            <person name="Fouts D.E."/>
        </authorList>
    </citation>
    <scope>NUCLEOTIDE SEQUENCE [LARGE SCALE GENOMIC DNA]</scope>
    <source>
        <strain evidence="5">L 60</strain>
    </source>
</reference>
<feature type="region of interest" description="Disordered" evidence="1">
    <location>
        <begin position="370"/>
        <end position="392"/>
    </location>
</feature>
<dbReference type="InterPro" id="IPR021744">
    <property type="entry name" value="CbiG_N"/>
</dbReference>
<evidence type="ECO:0000259" key="2">
    <source>
        <dbReference type="Pfam" id="PF01890"/>
    </source>
</evidence>
<name>V6I7E4_9LEPT</name>
<dbReference type="Gene3D" id="3.30.420.180">
    <property type="entry name" value="CobE/GbiG C-terminal domain"/>
    <property type="match status" value="1"/>
</dbReference>
<dbReference type="InterPro" id="IPR002750">
    <property type="entry name" value="CobE/GbiG_C"/>
</dbReference>
<dbReference type="Proteomes" id="UP000018747">
    <property type="component" value="Unassembled WGS sequence"/>
</dbReference>
<dbReference type="PANTHER" id="PTHR37477:SF1">
    <property type="entry name" value="COBALT-PRECORRIN-5A HYDROLASE"/>
    <property type="match status" value="1"/>
</dbReference>
<protein>
    <submittedName>
        <fullName evidence="5">Cobalamin biosynthesis protein</fullName>
    </submittedName>
</protein>
<gene>
    <name evidence="5" type="ORF">LEP1GSC062_3039</name>
</gene>
<comment type="caution">
    <text evidence="5">The sequence shown here is derived from an EMBL/GenBank/DDBJ whole genome shotgun (WGS) entry which is preliminary data.</text>
</comment>
<dbReference type="Gene3D" id="3.40.50.11220">
    <property type="match status" value="1"/>
</dbReference>
<dbReference type="GO" id="GO:0009236">
    <property type="term" value="P:cobalamin biosynthetic process"/>
    <property type="evidence" value="ECO:0007669"/>
    <property type="project" value="InterPro"/>
</dbReference>
<evidence type="ECO:0000256" key="1">
    <source>
        <dbReference type="SAM" id="MobiDB-lite"/>
    </source>
</evidence>
<dbReference type="STRING" id="100053.GCA_002009845_01098"/>
<keyword evidence="6" id="KW-1185">Reference proteome</keyword>
<feature type="domain" description="Cobalamin biosynthesis central region" evidence="4">
    <location>
        <begin position="143"/>
        <end position="239"/>
    </location>
</feature>
<dbReference type="PANTHER" id="PTHR37477">
    <property type="entry name" value="COBALT-PRECORRIN-5A HYDROLASE"/>
    <property type="match status" value="1"/>
</dbReference>
<dbReference type="InterPro" id="IPR052553">
    <property type="entry name" value="CbiG_hydrolase"/>
</dbReference>
<evidence type="ECO:0000259" key="4">
    <source>
        <dbReference type="Pfam" id="PF11761"/>
    </source>
</evidence>
<dbReference type="InterPro" id="IPR021745">
    <property type="entry name" value="CbiG_mid"/>
</dbReference>
<feature type="domain" description="CobE/GbiG C-terminal" evidence="2">
    <location>
        <begin position="242"/>
        <end position="365"/>
    </location>
</feature>
<dbReference type="EMBL" id="AHMT02000031">
    <property type="protein sequence ID" value="EQA62434.1"/>
    <property type="molecule type" value="Genomic_DNA"/>
</dbReference>
<sequence>MKRNRKPYSVFVITKHGLEIAKRIQSVWTGVDLFVSSKFIQEAPPNSKPLSLPMDQTLREIFREYDCHIFIISVGAVVRMIAPLLENKKVDPAVLCVDDRANFSICVLSGHVGRGNFFTEKLAQTLSNIPVITTASDVSGTLTVDILGRELGWVLEHPDRNVTRGCAAVVNEARVLFVQETGEPNWWPLDKNLPKGVEYSVSLNQVRSEDYEILLIATDRNNLQKTHQKHYENSILYHPKSLILGLGCDRNIPLETVENGIYKVLNENGLAIQSVKAIASVDLKKDEPAFLSLSLKYDWELITFSSEELDRVSWIQSPSKTVKNFVGTKSVSEAASLLASGADSLLVPKQKYKESPNGKNLTIAISRIPFPKRPRDPRSDFSINSTKEEECK</sequence>
<proteinExistence type="predicted"/>
<dbReference type="RefSeq" id="WP_010579336.1">
    <property type="nucleotide sequence ID" value="NZ_AHMT02000031.1"/>
</dbReference>
<accession>V6I7E4</accession>
<dbReference type="InterPro" id="IPR036518">
    <property type="entry name" value="CobE/GbiG_C_sf"/>
</dbReference>
<dbReference type="OrthoDB" id="9781023at2"/>
<evidence type="ECO:0000313" key="5">
    <source>
        <dbReference type="EMBL" id="EQA62434.1"/>
    </source>
</evidence>
<dbReference type="AlphaFoldDB" id="V6I7E4"/>
<dbReference type="Pfam" id="PF11760">
    <property type="entry name" value="CbiG_N"/>
    <property type="match status" value="1"/>
</dbReference>
<dbReference type="InterPro" id="IPR038029">
    <property type="entry name" value="GbiG_N_sf"/>
</dbReference>
<feature type="domain" description="Cobalamin synthesis G N-terminal" evidence="3">
    <location>
        <begin position="57"/>
        <end position="137"/>
    </location>
</feature>
<evidence type="ECO:0000259" key="3">
    <source>
        <dbReference type="Pfam" id="PF11760"/>
    </source>
</evidence>
<dbReference type="SUPFAM" id="SSF159672">
    <property type="entry name" value="CbiG N-terminal domain-like"/>
    <property type="match status" value="1"/>
</dbReference>